<dbReference type="Proteomes" id="UP000014227">
    <property type="component" value="Chromosome I"/>
</dbReference>
<dbReference type="SUPFAM" id="SSF75011">
    <property type="entry name" value="3-carboxy-cis,cis-mucoante lactonizing enzyme"/>
    <property type="match status" value="1"/>
</dbReference>
<proteinExistence type="predicted"/>
<evidence type="ECO:0000313" key="2">
    <source>
        <dbReference type="Proteomes" id="UP000014227"/>
    </source>
</evidence>
<dbReference type="KEGG" id="ccz:CCALI_02931"/>
<dbReference type="PATRIC" id="fig|1303518.3.peg.3037"/>
<sequence>MLRQPIFSFGVVLTTLFLVGDLARTQTPTLGGYKAPPGVYRTSWVGNTFGGSGGPNGFGYWVQDGVAKLAVSPDGTAFCGVDWDEAGRCVGLYKEGQVNRVLLKGAGKETAWGWNTANRALAVWKDTIYIANEGKQLLRFRWHPGDINSAVFVDETALPAKAVAVAANRRWIVVAYPDAIELRSAQNRRVVRRFPLQGVKDVALTTDDSLWVLAGKNVQRLSVTGQALPGIISHLQDPTAVAISNRNPHQLLVCDNGPRQQILFYDLKPTPRLVKVFGAYSGLMSGQPGEVKPNKLFGLRGANTDAAGNLYVAMSFGNGPNGHCLLRCFAPNGVLKWQVMNLSFVDTFGFDPDSDGSLVFSRDAIFRLDLNKPKPGSEWSLKAFSVPYPQEQHSDRLRYGQSAIVRDLQGRRVLYLIGQYAGGFQIYAFRGNIAYLVGKIGRNDSWAWYVDSHGDIWNGDGPNRSLLCYRFLGWNSQGKPRYDWKNPEVWPWPNDFELVRRVIYNADTDTLYLFGYLRGETIDSWGVIGHTARCYDGWRSGSRKIRWTVSMPVNPHGNDQGQPLTPQAVDVAGDYLFVGMVKPEDNRQYTHIFRVSDGSYVGSLYPGPEVGENAGWQDMPYAVQAYRRKNGEYLVLVEEDWRGKNLLYRWWPNGRQQSANAH</sequence>
<dbReference type="EMBL" id="HF951689">
    <property type="protein sequence ID" value="CCW36716.1"/>
    <property type="molecule type" value="Genomic_DNA"/>
</dbReference>
<reference evidence="2" key="1">
    <citation type="submission" date="2013-03" db="EMBL/GenBank/DDBJ databases">
        <title>Genome sequence of Chthonomonas calidirosea, the first sequenced genome from the Armatimonadetes phylum (formally candidate division OP10).</title>
        <authorList>
            <person name="Lee K.C.Y."/>
            <person name="Morgan X.C."/>
            <person name="Dunfield P.F."/>
            <person name="Tamas I."/>
            <person name="Houghton K.M."/>
            <person name="Vyssotski M."/>
            <person name="Ryan J.L.J."/>
            <person name="Lagutin K."/>
            <person name="McDonald I.R."/>
            <person name="Stott M.B."/>
        </authorList>
    </citation>
    <scope>NUCLEOTIDE SEQUENCE [LARGE SCALE GENOMIC DNA]</scope>
    <source>
        <strain evidence="2">DSM 23976 / ICMP 18418 / T49</strain>
    </source>
</reference>
<keyword evidence="2" id="KW-1185">Reference proteome</keyword>
<dbReference type="RefSeq" id="WP_016484219.1">
    <property type="nucleotide sequence ID" value="NC_021487.1"/>
</dbReference>
<accession>S0EYG5</accession>
<gene>
    <name evidence="1" type="ORF">CCALI_02931</name>
</gene>
<name>S0EYG5_CHTCT</name>
<evidence type="ECO:0000313" key="1">
    <source>
        <dbReference type="EMBL" id="CCW36716.1"/>
    </source>
</evidence>
<dbReference type="HOGENOM" id="CLU_022315_0_0_0"/>
<protein>
    <submittedName>
        <fullName evidence="1">Uncharacterized protein</fullName>
    </submittedName>
</protein>
<dbReference type="OrthoDB" id="3644774at2"/>
<dbReference type="AlphaFoldDB" id="S0EYG5"/>
<dbReference type="InParanoid" id="S0EYG5"/>
<organism evidence="1 2">
    <name type="scientific">Chthonomonas calidirosea (strain DSM 23976 / ICMP 18418 / T49)</name>
    <dbReference type="NCBI Taxonomy" id="1303518"/>
    <lineage>
        <taxon>Bacteria</taxon>
        <taxon>Bacillati</taxon>
        <taxon>Armatimonadota</taxon>
        <taxon>Chthonomonadia</taxon>
        <taxon>Chthonomonadales</taxon>
        <taxon>Chthonomonadaceae</taxon>
        <taxon>Chthonomonas</taxon>
    </lineage>
</organism>
<dbReference type="eggNOG" id="COG3386">
    <property type="taxonomic scope" value="Bacteria"/>
</dbReference>